<feature type="compositionally biased region" description="Basic residues" evidence="1">
    <location>
        <begin position="54"/>
        <end position="77"/>
    </location>
</feature>
<feature type="non-terminal residue" evidence="2">
    <location>
        <position position="170"/>
    </location>
</feature>
<evidence type="ECO:0000256" key="1">
    <source>
        <dbReference type="SAM" id="MobiDB-lite"/>
    </source>
</evidence>
<reference evidence="2" key="1">
    <citation type="submission" date="2020-02" db="EMBL/GenBank/DDBJ databases">
        <authorList>
            <person name="Meier V. D."/>
        </authorList>
    </citation>
    <scope>NUCLEOTIDE SEQUENCE</scope>
    <source>
        <strain evidence="2">AVDCRST_MAG15</strain>
    </source>
</reference>
<feature type="compositionally biased region" description="Basic residues" evidence="1">
    <location>
        <begin position="143"/>
        <end position="160"/>
    </location>
</feature>
<accession>A0A6J4QBN9</accession>
<feature type="compositionally biased region" description="Basic and acidic residues" evidence="1">
    <location>
        <begin position="99"/>
        <end position="123"/>
    </location>
</feature>
<feature type="compositionally biased region" description="Basic and acidic residues" evidence="1">
    <location>
        <begin position="78"/>
        <end position="87"/>
    </location>
</feature>
<gene>
    <name evidence="2" type="ORF">AVDCRST_MAG15-3199</name>
</gene>
<feature type="compositionally biased region" description="Basic and acidic residues" evidence="1">
    <location>
        <begin position="161"/>
        <end position="170"/>
    </location>
</feature>
<evidence type="ECO:0000313" key="2">
    <source>
        <dbReference type="EMBL" id="CAA9436076.1"/>
    </source>
</evidence>
<dbReference type="EMBL" id="CADCUU010000481">
    <property type="protein sequence ID" value="CAA9436076.1"/>
    <property type="molecule type" value="Genomic_DNA"/>
</dbReference>
<sequence>DYQAIPSGRLGRPGRSLARGMRDDGPEQVQVLQRPAGDGDRGQQGRPPHVPAERKHRGPCLRHPARRGPGRAQAHGRRREDARRLLHDQPAQPEFKLSPLDRHLLPEHERCGPGRGHGREARGRHLHPRHPARKAPDHGLDRRLHRRDQRRDGRHLRHGPGRHDHPDPAL</sequence>
<proteinExistence type="predicted"/>
<organism evidence="2">
    <name type="scientific">uncultured Rubellimicrobium sp</name>
    <dbReference type="NCBI Taxonomy" id="543078"/>
    <lineage>
        <taxon>Bacteria</taxon>
        <taxon>Pseudomonadati</taxon>
        <taxon>Pseudomonadota</taxon>
        <taxon>Alphaproteobacteria</taxon>
        <taxon>Rhodobacterales</taxon>
        <taxon>Roseobacteraceae</taxon>
        <taxon>Rubellimicrobium</taxon>
        <taxon>environmental samples</taxon>
    </lineage>
</organism>
<name>A0A6J4QBN9_9RHOB</name>
<protein>
    <submittedName>
        <fullName evidence="2">ErfK/YbiS/YcfS/YnhG family protein</fullName>
    </submittedName>
</protein>
<feature type="non-terminal residue" evidence="2">
    <location>
        <position position="1"/>
    </location>
</feature>
<feature type="region of interest" description="Disordered" evidence="1">
    <location>
        <begin position="1"/>
        <end position="170"/>
    </location>
</feature>
<dbReference type="AlphaFoldDB" id="A0A6J4QBN9"/>
<feature type="compositionally biased region" description="Basic residues" evidence="1">
    <location>
        <begin position="124"/>
        <end position="133"/>
    </location>
</feature>